<name>A0ABW1DCK5_9ACTN</name>
<comment type="caution">
    <text evidence="5">The sequence shown here is derived from an EMBL/GenBank/DDBJ whole genome shotgun (WGS) entry which is preliminary data.</text>
</comment>
<sequence length="282" mass="30547">MRLENKVALITGGTGGMGRASARLFAKEGAAVVIAARREERGLALVKEITEAGGRAHYVHLEVTEQEQWAEAVRQTKETFGGLHILMNIVGSNDLTVIPDVDLDKWNEIFEVNVTSILAGIQTCAPLMRDSGGGSIVNIGSVAGLTGTFSAAYSASKWALEGLSRSAAYTLADWGIRCNIIQPGFIDTDMTAAMKSNPVTRKVAEKTMNNTILLRRSGKADEIAYTALFLASDESSYITGTDIVVDGGWFTAAPYLGNERSHHMLDLMKKKEGIQNFFKRTK</sequence>
<evidence type="ECO:0000256" key="3">
    <source>
        <dbReference type="ARBA" id="ARBA00023027"/>
    </source>
</evidence>
<organism evidence="5 6">
    <name type="scientific">Nonomuraea insulae</name>
    <dbReference type="NCBI Taxonomy" id="1616787"/>
    <lineage>
        <taxon>Bacteria</taxon>
        <taxon>Bacillati</taxon>
        <taxon>Actinomycetota</taxon>
        <taxon>Actinomycetes</taxon>
        <taxon>Streptosporangiales</taxon>
        <taxon>Streptosporangiaceae</taxon>
        <taxon>Nonomuraea</taxon>
    </lineage>
</organism>
<keyword evidence="2 5" id="KW-0560">Oxidoreductase</keyword>
<dbReference type="EMBL" id="JBHSPA010000122">
    <property type="protein sequence ID" value="MFC5835297.1"/>
    <property type="molecule type" value="Genomic_DNA"/>
</dbReference>
<dbReference type="PANTHER" id="PTHR24321">
    <property type="entry name" value="DEHYDROGENASES, SHORT CHAIN"/>
    <property type="match status" value="1"/>
</dbReference>
<dbReference type="EC" id="1.1.1.-" evidence="5"/>
<dbReference type="RefSeq" id="WP_379524717.1">
    <property type="nucleotide sequence ID" value="NZ_JBHSPA010000122.1"/>
</dbReference>
<feature type="domain" description="Ketoreductase" evidence="4">
    <location>
        <begin position="6"/>
        <end position="177"/>
    </location>
</feature>
<dbReference type="PRINTS" id="PR00080">
    <property type="entry name" value="SDRFAMILY"/>
</dbReference>
<accession>A0ABW1DCK5</accession>
<dbReference type="SUPFAM" id="SSF51735">
    <property type="entry name" value="NAD(P)-binding Rossmann-fold domains"/>
    <property type="match status" value="1"/>
</dbReference>
<dbReference type="Proteomes" id="UP001596058">
    <property type="component" value="Unassembled WGS sequence"/>
</dbReference>
<dbReference type="InterPro" id="IPR057326">
    <property type="entry name" value="KR_dom"/>
</dbReference>
<dbReference type="CDD" id="cd05233">
    <property type="entry name" value="SDR_c"/>
    <property type="match status" value="1"/>
</dbReference>
<dbReference type="PRINTS" id="PR00081">
    <property type="entry name" value="GDHRDH"/>
</dbReference>
<dbReference type="NCBIfam" id="NF005559">
    <property type="entry name" value="PRK07231.1"/>
    <property type="match status" value="1"/>
</dbReference>
<evidence type="ECO:0000313" key="6">
    <source>
        <dbReference type="Proteomes" id="UP001596058"/>
    </source>
</evidence>
<proteinExistence type="inferred from homology"/>
<gene>
    <name evidence="5" type="ORF">ACFPZ3_66735</name>
</gene>
<dbReference type="SMART" id="SM00822">
    <property type="entry name" value="PKS_KR"/>
    <property type="match status" value="1"/>
</dbReference>
<dbReference type="InterPro" id="IPR036291">
    <property type="entry name" value="NAD(P)-bd_dom_sf"/>
</dbReference>
<keyword evidence="6" id="KW-1185">Reference proteome</keyword>
<dbReference type="Gene3D" id="3.40.50.720">
    <property type="entry name" value="NAD(P)-binding Rossmann-like Domain"/>
    <property type="match status" value="1"/>
</dbReference>
<keyword evidence="3" id="KW-0520">NAD</keyword>
<reference evidence="6" key="1">
    <citation type="journal article" date="2019" name="Int. J. Syst. Evol. Microbiol.">
        <title>The Global Catalogue of Microorganisms (GCM) 10K type strain sequencing project: providing services to taxonomists for standard genome sequencing and annotation.</title>
        <authorList>
            <consortium name="The Broad Institute Genomics Platform"/>
            <consortium name="The Broad Institute Genome Sequencing Center for Infectious Disease"/>
            <person name="Wu L."/>
            <person name="Ma J."/>
        </authorList>
    </citation>
    <scope>NUCLEOTIDE SEQUENCE [LARGE SCALE GENOMIC DNA]</scope>
    <source>
        <strain evidence="6">CCUG 53903</strain>
    </source>
</reference>
<dbReference type="PANTHER" id="PTHR24321:SF8">
    <property type="entry name" value="ESTRADIOL 17-BETA-DEHYDROGENASE 8-RELATED"/>
    <property type="match status" value="1"/>
</dbReference>
<evidence type="ECO:0000259" key="4">
    <source>
        <dbReference type="SMART" id="SM00822"/>
    </source>
</evidence>
<dbReference type="Pfam" id="PF13561">
    <property type="entry name" value="adh_short_C2"/>
    <property type="match status" value="1"/>
</dbReference>
<dbReference type="InterPro" id="IPR002347">
    <property type="entry name" value="SDR_fam"/>
</dbReference>
<evidence type="ECO:0000256" key="1">
    <source>
        <dbReference type="ARBA" id="ARBA00006484"/>
    </source>
</evidence>
<evidence type="ECO:0000313" key="5">
    <source>
        <dbReference type="EMBL" id="MFC5835297.1"/>
    </source>
</evidence>
<evidence type="ECO:0000256" key="2">
    <source>
        <dbReference type="ARBA" id="ARBA00023002"/>
    </source>
</evidence>
<protein>
    <submittedName>
        <fullName evidence="5">SDR family NAD(P)-dependent oxidoreductase</fullName>
        <ecNumber evidence="5">1.1.1.-</ecNumber>
    </submittedName>
</protein>
<dbReference type="GO" id="GO:0016491">
    <property type="term" value="F:oxidoreductase activity"/>
    <property type="evidence" value="ECO:0007669"/>
    <property type="project" value="UniProtKB-KW"/>
</dbReference>
<comment type="similarity">
    <text evidence="1">Belongs to the short-chain dehydrogenases/reductases (SDR) family.</text>
</comment>